<dbReference type="InterPro" id="IPR036640">
    <property type="entry name" value="ABC1_TM_sf"/>
</dbReference>
<comment type="caution">
    <text evidence="7">The sequence shown here is derived from an EMBL/GenBank/DDBJ whole genome shotgun (WGS) entry which is preliminary data.</text>
</comment>
<evidence type="ECO:0000259" key="6">
    <source>
        <dbReference type="PROSITE" id="PS50893"/>
    </source>
</evidence>
<comment type="subcellular location">
    <subcellularLocation>
        <location evidence="1">Cell membrane</location>
        <topology evidence="1">Multi-pass membrane protein</topology>
    </subcellularLocation>
</comment>
<reference evidence="7 8" key="1">
    <citation type="submission" date="2017-01" db="EMBL/GenBank/DDBJ databases">
        <title>The cable genome- insights into the physiology and evolution of filamentous bacteria capable of sulfide oxidation via long distance electron transfer.</title>
        <authorList>
            <person name="Schreiber L."/>
            <person name="Bjerg J.T."/>
            <person name="Boggild A."/>
            <person name="Van De Vossenberg J."/>
            <person name="Meysman F."/>
            <person name="Nielsen L.P."/>
            <person name="Schramm A."/>
            <person name="Kjeldsen K.U."/>
        </authorList>
    </citation>
    <scope>NUCLEOTIDE SEQUENCE [LARGE SCALE GENOMIC DNA]</scope>
    <source>
        <strain evidence="7">MCF</strain>
    </source>
</reference>
<evidence type="ECO:0000256" key="1">
    <source>
        <dbReference type="ARBA" id="ARBA00004651"/>
    </source>
</evidence>
<dbReference type="PROSITE" id="PS50893">
    <property type="entry name" value="ABC_TRANSPORTER_2"/>
    <property type="match status" value="1"/>
</dbReference>
<feature type="transmembrane region" description="Helical" evidence="5">
    <location>
        <begin position="310"/>
        <end position="330"/>
    </location>
</feature>
<keyword evidence="2 5" id="KW-0812">Transmembrane</keyword>
<evidence type="ECO:0000256" key="3">
    <source>
        <dbReference type="ARBA" id="ARBA00022989"/>
    </source>
</evidence>
<evidence type="ECO:0000256" key="2">
    <source>
        <dbReference type="ARBA" id="ARBA00022692"/>
    </source>
</evidence>
<evidence type="ECO:0000256" key="5">
    <source>
        <dbReference type="SAM" id="Phobius"/>
    </source>
</evidence>
<evidence type="ECO:0000313" key="7">
    <source>
        <dbReference type="EMBL" id="RWX46448.1"/>
    </source>
</evidence>
<dbReference type="SUPFAM" id="SSF52540">
    <property type="entry name" value="P-loop containing nucleoside triphosphate hydrolases"/>
    <property type="match status" value="1"/>
</dbReference>
<dbReference type="GO" id="GO:0016887">
    <property type="term" value="F:ATP hydrolysis activity"/>
    <property type="evidence" value="ECO:0007669"/>
    <property type="project" value="InterPro"/>
</dbReference>
<dbReference type="InterPro" id="IPR027417">
    <property type="entry name" value="P-loop_NTPase"/>
</dbReference>
<dbReference type="GO" id="GO:0042626">
    <property type="term" value="F:ATPase-coupled transmembrane transporter activity"/>
    <property type="evidence" value="ECO:0007669"/>
    <property type="project" value="TreeGrafter"/>
</dbReference>
<dbReference type="Gene3D" id="1.20.1560.10">
    <property type="entry name" value="ABC transporter type 1, transmembrane domain"/>
    <property type="match status" value="1"/>
</dbReference>
<gene>
    <name evidence="7" type="ORF">H206_00881</name>
</gene>
<dbReference type="AlphaFoldDB" id="A0A3S3RRZ1"/>
<dbReference type="SUPFAM" id="SSF90123">
    <property type="entry name" value="ABC transporter transmembrane region"/>
    <property type="match status" value="1"/>
</dbReference>
<dbReference type="PANTHER" id="PTHR24221:SF654">
    <property type="entry name" value="ATP-BINDING CASSETTE SUB-FAMILY B MEMBER 6"/>
    <property type="match status" value="1"/>
</dbReference>
<accession>A0A3S3RRZ1</accession>
<dbReference type="GO" id="GO:0005886">
    <property type="term" value="C:plasma membrane"/>
    <property type="evidence" value="ECO:0007669"/>
    <property type="project" value="UniProtKB-SubCell"/>
</dbReference>
<feature type="transmembrane region" description="Helical" evidence="5">
    <location>
        <begin position="196"/>
        <end position="221"/>
    </location>
</feature>
<keyword evidence="3 5" id="KW-1133">Transmembrane helix</keyword>
<name>A0A3S3RRZ1_9BACT</name>
<dbReference type="Pfam" id="PF00005">
    <property type="entry name" value="ABC_tran"/>
    <property type="match status" value="1"/>
</dbReference>
<protein>
    <submittedName>
        <fullName evidence="7">ABC-type multidrug transport system, ATPase and permease component</fullName>
    </submittedName>
</protein>
<dbReference type="InterPro" id="IPR039421">
    <property type="entry name" value="Type_1_exporter"/>
</dbReference>
<dbReference type="GO" id="GO:0005524">
    <property type="term" value="F:ATP binding"/>
    <property type="evidence" value="ECO:0007669"/>
    <property type="project" value="InterPro"/>
</dbReference>
<dbReference type="InterPro" id="IPR003439">
    <property type="entry name" value="ABC_transporter-like_ATP-bd"/>
</dbReference>
<dbReference type="Proteomes" id="UP000287853">
    <property type="component" value="Unassembled WGS sequence"/>
</dbReference>
<dbReference type="PANTHER" id="PTHR24221">
    <property type="entry name" value="ATP-BINDING CASSETTE SUB-FAMILY B"/>
    <property type="match status" value="1"/>
</dbReference>
<sequence length="712" mass="78764">MSHSKLTSCLWSPAKLHEALPWMTLQSKITEHAEKIQPLCLNNNTFDDSSIDQWMELAAVTLKIEVIPIEWRYSETLDMLRCIGPSLIQLPGTPPLFLAVLQGGKRRVKILGPDLEKYSIPRQDVLKILTAPLQQAAAGPATRILERAGISEERIKESIQALVDEQLSNTPVQTRCWLLRASLGEPFHKQIRRSSVIPALAGSFGAHIMVQTLMICSWWLIGRQALAGHFTYATVTAWALLLFTIIPFQLLDRWLQGLISIKIGELFKRRLLHGILQLEPEEVRHQGSGQFLGIIMEAESLSALALEGGLGAGLAVIQLIIALGILLIGVGGLPHAALLAFWSGLTAYFCFKYYRRSKQWITAYQDMSNDMTEGMIGYRTRLVQEESARWHDREREFLRNYVRMSNKLDSVALIIRGFLGRGWYIFGLLGILPAFLSKTDNSDAMAVSIAGILLAAQALNQLIAGATSAINALTGSEQVLPLFNAATRSSKKKTHLLPSFLNQAASSQQHPVVSFQDTTFRYPEAALPALSGCTGEILSNSRILLQGPSGGGKSTLAGLLTGLRTPESGQLRLWGIEHGLVGPDLWRTRVVAAPQFHENHIITETFSFNLLMGRNWPPEPEDLEAASEICMELGLKELLERLPAGFQQMVGESAWRLSHGEQSRLYIARALLQHADLIVLDESFAALDPENFELALDCVLRRAPALVVIAHP</sequence>
<evidence type="ECO:0000256" key="4">
    <source>
        <dbReference type="ARBA" id="ARBA00023136"/>
    </source>
</evidence>
<feature type="transmembrane region" description="Helical" evidence="5">
    <location>
        <begin position="413"/>
        <end position="436"/>
    </location>
</feature>
<feature type="transmembrane region" description="Helical" evidence="5">
    <location>
        <begin position="227"/>
        <end position="251"/>
    </location>
</feature>
<organism evidence="7 8">
    <name type="scientific">Candidatus Electrothrix aarhusensis</name>
    <dbReference type="NCBI Taxonomy" id="1859131"/>
    <lineage>
        <taxon>Bacteria</taxon>
        <taxon>Pseudomonadati</taxon>
        <taxon>Thermodesulfobacteriota</taxon>
        <taxon>Desulfobulbia</taxon>
        <taxon>Desulfobulbales</taxon>
        <taxon>Desulfobulbaceae</taxon>
        <taxon>Candidatus Electrothrix</taxon>
    </lineage>
</organism>
<evidence type="ECO:0000313" key="8">
    <source>
        <dbReference type="Proteomes" id="UP000287853"/>
    </source>
</evidence>
<keyword evidence="8" id="KW-1185">Reference proteome</keyword>
<dbReference type="Gene3D" id="3.40.50.300">
    <property type="entry name" value="P-loop containing nucleotide triphosphate hydrolases"/>
    <property type="match status" value="1"/>
</dbReference>
<keyword evidence="4 5" id="KW-0472">Membrane</keyword>
<dbReference type="EMBL" id="MTKO01000064">
    <property type="protein sequence ID" value="RWX46448.1"/>
    <property type="molecule type" value="Genomic_DNA"/>
</dbReference>
<proteinExistence type="predicted"/>
<feature type="domain" description="ABC transporter" evidence="6">
    <location>
        <begin position="513"/>
        <end position="711"/>
    </location>
</feature>